<dbReference type="SUPFAM" id="SSF52047">
    <property type="entry name" value="RNI-like"/>
    <property type="match status" value="1"/>
</dbReference>
<dbReference type="Gene3D" id="3.80.10.10">
    <property type="entry name" value="Ribonuclease Inhibitor"/>
    <property type="match status" value="1"/>
</dbReference>
<dbReference type="EMBL" id="JANVFU010000001">
    <property type="protein sequence ID" value="KAJ3751190.1"/>
    <property type="molecule type" value="Genomic_DNA"/>
</dbReference>
<sequence>MLSSLPPELLYKVGNEAPRLEDRKSLRLTCSLFAKVFKAHVLAEVTLNIHGGSLNTGIGLLQALVNHEDDLPKVIRTLYIDSLSPFHSFESDMEFEKKQRDCRLSYHVETLSRSWVKTEQASGAVFIAENKLRVLLEPALQSLCSLQSIRWQWLGWKESEWTLDAVVNSLSTIECIEEYTFHYEPPGYSRLPPHPPFPDFCRLQTLSVSGIFFNSFLIATINRVIIPSTPLTSLELSRERSYQRSLHLSVDIPSTILSVSLLGFMFDFSQIIHSNLTSLELGDVFSPGTQTLDTKLDALWDVLSSREIHLRSLILSRATNDFTESFLNYLHSYSGLEVLSFRGPWAFNDIEYDAAADRFHNDVLPMHAGSLVKLEVRVVFESRWCFGEHNIETFRRCRRLRNLWIKVNHRGLEGDPTPYDPNLYADKNLSSTSFHPNSVVCPSIRVLIMISTSLPDLEKLTIEPARNPDWAYHREDGIWNLGAKFCLGIRRRVHASVKSFVAQGHWATASVNGSDVRSWVRVYVGNERVVIPKRTASAVPMKKSRQESLSVLRKVIEGTKNMLTV</sequence>
<dbReference type="AlphaFoldDB" id="A0A9W8PCD7"/>
<reference evidence="1 2" key="1">
    <citation type="journal article" date="2023" name="Proc. Natl. Acad. Sci. U.S.A.">
        <title>A global phylogenomic analysis of the shiitake genus Lentinula.</title>
        <authorList>
            <person name="Sierra-Patev S."/>
            <person name="Min B."/>
            <person name="Naranjo-Ortiz M."/>
            <person name="Looney B."/>
            <person name="Konkel Z."/>
            <person name="Slot J.C."/>
            <person name="Sakamoto Y."/>
            <person name="Steenwyk J.L."/>
            <person name="Rokas A."/>
            <person name="Carro J."/>
            <person name="Camarero S."/>
            <person name="Ferreira P."/>
            <person name="Molpeceres G."/>
            <person name="Ruiz-Duenas F.J."/>
            <person name="Serrano A."/>
            <person name="Henrissat B."/>
            <person name="Drula E."/>
            <person name="Hughes K.W."/>
            <person name="Mata J.L."/>
            <person name="Ishikawa N.K."/>
            <person name="Vargas-Isla R."/>
            <person name="Ushijima S."/>
            <person name="Smith C.A."/>
            <person name="Donoghue J."/>
            <person name="Ahrendt S."/>
            <person name="Andreopoulos W."/>
            <person name="He G."/>
            <person name="LaButti K."/>
            <person name="Lipzen A."/>
            <person name="Ng V."/>
            <person name="Riley R."/>
            <person name="Sandor L."/>
            <person name="Barry K."/>
            <person name="Martinez A.T."/>
            <person name="Xiao Y."/>
            <person name="Gibbons J.G."/>
            <person name="Terashima K."/>
            <person name="Grigoriev I.V."/>
            <person name="Hibbett D."/>
        </authorList>
    </citation>
    <scope>NUCLEOTIDE SEQUENCE [LARGE SCALE GENOMIC DNA]</scope>
    <source>
        <strain evidence="1 2">TFB7810</strain>
    </source>
</reference>
<comment type="caution">
    <text evidence="1">The sequence shown here is derived from an EMBL/GenBank/DDBJ whole genome shotgun (WGS) entry which is preliminary data.</text>
</comment>
<keyword evidence="2" id="KW-1185">Reference proteome</keyword>
<proteinExistence type="predicted"/>
<name>A0A9W8PCD7_9AGAR</name>
<gene>
    <name evidence="1" type="ORF">DFH05DRAFT_168873</name>
</gene>
<accession>A0A9W8PCD7</accession>
<organism evidence="1 2">
    <name type="scientific">Lentinula detonsa</name>
    <dbReference type="NCBI Taxonomy" id="2804962"/>
    <lineage>
        <taxon>Eukaryota</taxon>
        <taxon>Fungi</taxon>
        <taxon>Dikarya</taxon>
        <taxon>Basidiomycota</taxon>
        <taxon>Agaricomycotina</taxon>
        <taxon>Agaricomycetes</taxon>
        <taxon>Agaricomycetidae</taxon>
        <taxon>Agaricales</taxon>
        <taxon>Marasmiineae</taxon>
        <taxon>Omphalotaceae</taxon>
        <taxon>Lentinula</taxon>
    </lineage>
</organism>
<evidence type="ECO:0000313" key="1">
    <source>
        <dbReference type="EMBL" id="KAJ3751190.1"/>
    </source>
</evidence>
<protein>
    <submittedName>
        <fullName evidence="1">Uncharacterized protein</fullName>
    </submittedName>
</protein>
<dbReference type="Proteomes" id="UP001142393">
    <property type="component" value="Unassembled WGS sequence"/>
</dbReference>
<evidence type="ECO:0000313" key="2">
    <source>
        <dbReference type="Proteomes" id="UP001142393"/>
    </source>
</evidence>
<dbReference type="InterPro" id="IPR032675">
    <property type="entry name" value="LRR_dom_sf"/>
</dbReference>